<dbReference type="RefSeq" id="WP_012308737.1">
    <property type="nucleotide sequence ID" value="NZ_RCOR01000022.1"/>
</dbReference>
<dbReference type="Proteomes" id="UP000278149">
    <property type="component" value="Unassembled WGS sequence"/>
</dbReference>
<comment type="caution">
    <text evidence="1">The sequence shown here is derived from an EMBL/GenBank/DDBJ whole genome shotgun (WGS) entry which is preliminary data.</text>
</comment>
<evidence type="ECO:0000313" key="2">
    <source>
        <dbReference type="Proteomes" id="UP000278149"/>
    </source>
</evidence>
<gene>
    <name evidence="1" type="ORF">D9Q81_04170</name>
</gene>
<name>A0A3R9QS25_9CREN</name>
<protein>
    <submittedName>
        <fullName evidence="1">Uncharacterized protein</fullName>
    </submittedName>
</protein>
<organism evidence="1 2">
    <name type="scientific">Candidatus Korarchaeum cryptofilum</name>
    <dbReference type="NCBI Taxonomy" id="498846"/>
    <lineage>
        <taxon>Archaea</taxon>
        <taxon>Thermoproteota</taxon>
        <taxon>Candidatus Korarchaeia</taxon>
        <taxon>Candidatus Korarchaeales</taxon>
        <taxon>Candidatus Korarchaeaceae</taxon>
        <taxon>Candidatus Korarchaeum</taxon>
    </lineage>
</organism>
<evidence type="ECO:0000313" key="1">
    <source>
        <dbReference type="EMBL" id="RSN68997.1"/>
    </source>
</evidence>
<dbReference type="EMBL" id="RCOR01000022">
    <property type="protein sequence ID" value="RSN68997.1"/>
    <property type="molecule type" value="Genomic_DNA"/>
</dbReference>
<dbReference type="GeneID" id="6093369"/>
<accession>A0A3R9QS25</accession>
<dbReference type="AlphaFoldDB" id="A0A3R9QS25"/>
<reference evidence="1 2" key="1">
    <citation type="submission" date="2018-10" db="EMBL/GenBank/DDBJ databases">
        <title>Co-occurring genomic capacity for anaerobic methane metabolism and dissimilatory sulfite reduction discovered in the Korarchaeota.</title>
        <authorList>
            <person name="Mckay L.J."/>
            <person name="Dlakic M."/>
            <person name="Fields M.W."/>
            <person name="Delmont T.O."/>
            <person name="Eren A.M."/>
            <person name="Jay Z.J."/>
            <person name="Klingelsmith K.B."/>
            <person name="Rusch D.B."/>
            <person name="Inskeep W.P."/>
        </authorList>
    </citation>
    <scope>NUCLEOTIDE SEQUENCE [LARGE SCALE GENOMIC DNA]</scope>
    <source>
        <strain evidence="1 2">WS</strain>
    </source>
</reference>
<sequence>MTYKSKRDHYADYVIKAVREDSPWMLDLRGGFSLLLLRDLNVDGRKVKCGFSMEYRTSPNSNRSGRLNPMILIEDGGEWRVLDSLWTLGRIAGGTAASAFSQNPSLLLDPLSSIAIIRRVLARIRDIEVSNFKDLSEILNYLPESSVIGEKSEEEIKLALESISEYLKDRNVSAFGRISILLGSWPVEEFRKRFSLSLEAIRMMEEEAQPLYDEIYQLVRVDEFVCFRQDEFSLSGEDAEISQSVSLGWIFYSFERSSSGEGISREYYNELGRAPLEHELGLEDAAGWKEMMVEYVKKILDDWLSRKKNLSEEPEIDVKSETLQRMLRTILGEEYSLSGSLEGFF</sequence>
<proteinExistence type="predicted"/>